<dbReference type="AlphaFoldDB" id="A0A2H0RGD7"/>
<dbReference type="Pfam" id="PF10648">
    <property type="entry name" value="Gmad2"/>
    <property type="match status" value="1"/>
</dbReference>
<accession>A0A2H0RGD7</accession>
<feature type="domain" description="Bacterial spore germination immunoglobulin-like" evidence="1">
    <location>
        <begin position="54"/>
        <end position="133"/>
    </location>
</feature>
<dbReference type="Proteomes" id="UP000230906">
    <property type="component" value="Unassembled WGS sequence"/>
</dbReference>
<organism evidence="2 3">
    <name type="scientific">Candidatus Vogelbacteria bacterium CG10_big_fil_rev_8_21_14_0_10_50_13</name>
    <dbReference type="NCBI Taxonomy" id="1975044"/>
    <lineage>
        <taxon>Bacteria</taxon>
        <taxon>Candidatus Vogeliibacteriota</taxon>
    </lineage>
</organism>
<sequence length="158" mass="17181">MNTKLLWLWLVVIAIGAFFAIERLVNGPAISPPIDESPSEVATSSYVGATADDIRVLTPQASDTISSPLVVTGEARGPWYFEATFSAVLVDWDGLIIAEVPVMTAEDWMTTDFVPFRVEIPFARPAYGDRGALILQKANASGLPEHDAAVEIPIFFEQ</sequence>
<dbReference type="InterPro" id="IPR018911">
    <property type="entry name" value="Gmad2_Ig-like_dom"/>
</dbReference>
<evidence type="ECO:0000313" key="3">
    <source>
        <dbReference type="Proteomes" id="UP000230906"/>
    </source>
</evidence>
<gene>
    <name evidence="2" type="ORF">COV09_00435</name>
</gene>
<comment type="caution">
    <text evidence="2">The sequence shown here is derived from an EMBL/GenBank/DDBJ whole genome shotgun (WGS) entry which is preliminary data.</text>
</comment>
<proteinExistence type="predicted"/>
<reference evidence="2 3" key="1">
    <citation type="submission" date="2017-09" db="EMBL/GenBank/DDBJ databases">
        <title>Depth-based differentiation of microbial function through sediment-hosted aquifers and enrichment of novel symbionts in the deep terrestrial subsurface.</title>
        <authorList>
            <person name="Probst A.J."/>
            <person name="Ladd B."/>
            <person name="Jarett J.K."/>
            <person name="Geller-Mcgrath D.E."/>
            <person name="Sieber C.M."/>
            <person name="Emerson J.B."/>
            <person name="Anantharaman K."/>
            <person name="Thomas B.C."/>
            <person name="Malmstrom R."/>
            <person name="Stieglmeier M."/>
            <person name="Klingl A."/>
            <person name="Woyke T."/>
            <person name="Ryan C.M."/>
            <person name="Banfield J.F."/>
        </authorList>
    </citation>
    <scope>NUCLEOTIDE SEQUENCE [LARGE SCALE GENOMIC DNA]</scope>
    <source>
        <strain evidence="2">CG10_big_fil_rev_8_21_14_0_10_50_13</strain>
    </source>
</reference>
<protein>
    <recommendedName>
        <fullName evidence="1">Bacterial spore germination immunoglobulin-like domain-containing protein</fullName>
    </recommendedName>
</protein>
<evidence type="ECO:0000259" key="1">
    <source>
        <dbReference type="Pfam" id="PF10648"/>
    </source>
</evidence>
<evidence type="ECO:0000313" key="2">
    <source>
        <dbReference type="EMBL" id="PIR45621.1"/>
    </source>
</evidence>
<name>A0A2H0RGD7_9BACT</name>
<dbReference type="EMBL" id="PCYJ01000008">
    <property type="protein sequence ID" value="PIR45621.1"/>
    <property type="molecule type" value="Genomic_DNA"/>
</dbReference>